<dbReference type="InterPro" id="IPR023996">
    <property type="entry name" value="TonB-dep_OMP_SusC/RagA"/>
</dbReference>
<evidence type="ECO:0000256" key="7">
    <source>
        <dbReference type="ARBA" id="ARBA00023077"/>
    </source>
</evidence>
<evidence type="ECO:0000313" key="16">
    <source>
        <dbReference type="Proteomes" id="UP000240621"/>
    </source>
</evidence>
<evidence type="ECO:0000256" key="3">
    <source>
        <dbReference type="ARBA" id="ARBA00022452"/>
    </source>
</evidence>
<dbReference type="InterPro" id="IPR012910">
    <property type="entry name" value="Plug_dom"/>
</dbReference>
<dbReference type="RefSeq" id="WP_211297878.1">
    <property type="nucleotide sequence ID" value="NZ_BLAU01000001.1"/>
</dbReference>
<evidence type="ECO:0000256" key="8">
    <source>
        <dbReference type="ARBA" id="ARBA00023136"/>
    </source>
</evidence>
<name>A0A2P8C8F2_9BACT</name>
<gene>
    <name evidence="15" type="ORF">CLV93_11024</name>
    <name evidence="14" type="ORF">JCM18694_19220</name>
</gene>
<comment type="similarity">
    <text evidence="10 11">Belongs to the TonB-dependent receptor family.</text>
</comment>
<dbReference type="InterPro" id="IPR011662">
    <property type="entry name" value="Secretin/TonB_short_N"/>
</dbReference>
<dbReference type="GO" id="GO:0009279">
    <property type="term" value="C:cell outer membrane"/>
    <property type="evidence" value="ECO:0007669"/>
    <property type="project" value="UniProtKB-SubCell"/>
</dbReference>
<keyword evidence="7 11" id="KW-0798">TonB box</keyword>
<organism evidence="15 16">
    <name type="scientific">Prolixibacter denitrificans</name>
    <dbReference type="NCBI Taxonomy" id="1541063"/>
    <lineage>
        <taxon>Bacteria</taxon>
        <taxon>Pseudomonadati</taxon>
        <taxon>Bacteroidota</taxon>
        <taxon>Bacteroidia</taxon>
        <taxon>Marinilabiliales</taxon>
        <taxon>Prolixibacteraceae</taxon>
        <taxon>Prolixibacter</taxon>
    </lineage>
</organism>
<keyword evidence="9 10" id="KW-0998">Cell outer membrane</keyword>
<keyword evidence="3 10" id="KW-1134">Transmembrane beta strand</keyword>
<feature type="region of interest" description="Disordered" evidence="12">
    <location>
        <begin position="125"/>
        <end position="146"/>
    </location>
</feature>
<evidence type="ECO:0000256" key="10">
    <source>
        <dbReference type="PROSITE-ProRule" id="PRU01360"/>
    </source>
</evidence>
<dbReference type="AlphaFoldDB" id="A0A2P8C8F2"/>
<dbReference type="InterPro" id="IPR039426">
    <property type="entry name" value="TonB-dep_rcpt-like"/>
</dbReference>
<evidence type="ECO:0000313" key="14">
    <source>
        <dbReference type="EMBL" id="GET21676.1"/>
    </source>
</evidence>
<protein>
    <submittedName>
        <fullName evidence="14">SusC/RagA family TonB-linked outer membrane protein</fullName>
    </submittedName>
    <submittedName>
        <fullName evidence="15">TonB-linked SusC/RagA family outer membrane protein</fullName>
    </submittedName>
</protein>
<dbReference type="PROSITE" id="PS52016">
    <property type="entry name" value="TONB_DEPENDENT_REC_3"/>
    <property type="match status" value="1"/>
</dbReference>
<accession>A0A2P8C8F2</accession>
<keyword evidence="17" id="KW-1185">Reference proteome</keyword>
<evidence type="ECO:0000313" key="17">
    <source>
        <dbReference type="Proteomes" id="UP000396862"/>
    </source>
</evidence>
<dbReference type="EMBL" id="BLAU01000001">
    <property type="protein sequence ID" value="GET21676.1"/>
    <property type="molecule type" value="Genomic_DNA"/>
</dbReference>
<keyword evidence="2 10" id="KW-0813">Transport</keyword>
<dbReference type="SMART" id="SM00965">
    <property type="entry name" value="STN"/>
    <property type="match status" value="1"/>
</dbReference>
<dbReference type="InterPro" id="IPR037066">
    <property type="entry name" value="Plug_dom_sf"/>
</dbReference>
<dbReference type="Pfam" id="PF13715">
    <property type="entry name" value="CarbopepD_reg_2"/>
    <property type="match status" value="1"/>
</dbReference>
<evidence type="ECO:0000256" key="2">
    <source>
        <dbReference type="ARBA" id="ARBA00022448"/>
    </source>
</evidence>
<dbReference type="SUPFAM" id="SSF56935">
    <property type="entry name" value="Porins"/>
    <property type="match status" value="1"/>
</dbReference>
<dbReference type="InterPro" id="IPR000531">
    <property type="entry name" value="Beta-barrel_TonB"/>
</dbReference>
<dbReference type="NCBIfam" id="TIGR04057">
    <property type="entry name" value="SusC_RagA_signa"/>
    <property type="match status" value="1"/>
</dbReference>
<comment type="caution">
    <text evidence="15">The sequence shown here is derived from an EMBL/GenBank/DDBJ whole genome shotgun (WGS) entry which is preliminary data.</text>
</comment>
<dbReference type="Gene3D" id="2.60.40.1120">
    <property type="entry name" value="Carboxypeptidase-like, regulatory domain"/>
    <property type="match status" value="1"/>
</dbReference>
<evidence type="ECO:0000256" key="12">
    <source>
        <dbReference type="SAM" id="MobiDB-lite"/>
    </source>
</evidence>
<keyword evidence="6" id="KW-0408">Iron</keyword>
<dbReference type="Proteomes" id="UP000240621">
    <property type="component" value="Unassembled WGS sequence"/>
</dbReference>
<dbReference type="EMBL" id="PYGC01000010">
    <property type="protein sequence ID" value="PSK81240.1"/>
    <property type="molecule type" value="Genomic_DNA"/>
</dbReference>
<dbReference type="Pfam" id="PF07715">
    <property type="entry name" value="Plug"/>
    <property type="match status" value="1"/>
</dbReference>
<dbReference type="SUPFAM" id="SSF49464">
    <property type="entry name" value="Carboxypeptidase regulatory domain-like"/>
    <property type="match status" value="1"/>
</dbReference>
<dbReference type="Gene3D" id="3.55.50.30">
    <property type="match status" value="1"/>
</dbReference>
<sequence>MKKVSKQAPPFLREMWGAKIFVKMRVTLLMVLLATFSSFANKTTAQNANLSLNVNNTTVRNVLRTIEKQTGYSFIYSSELIDVNRRVSLNEQETSLQDVLDALFAGTPVNYSINDNHIVLSRTTDDATGNAQPQGHEVSGKVTDGSGAPLPGVTVVIKGTTQGTITDANGIYHLTNVPENVTLLYSFVGMKNKEVAYTGQSTINLKMEEESIGLGEVVAVGYGVQKKSVVTGAIASVNSSDIGNTSVSQAQQALQGKTSGVQVINASGAPGAPIKVRIRGYSSNNNSNPIYIVDGIKTTDISNLDPDDISSMEVLKDAASTAIYGAEGGNGVVIITTKKGKSGKPTITYDFQYGIQSVGHTPKLMNTSQYSTFMNEAGLISNVDQTYNTDWLGAIFETAPMQKHHISFSGGKDGSTYMLSMSYLNQDGIVVGPKDKYKRYTVRLNSDHQILPWMKVGNTFAYSNSQRAAINESGGEFGGVIGSALMIDPATPVEYTGDVPAHVQTFINNGNPILKAPDGNYYGISKYVFGEIVNPFVTQAITKDQTQQDQLQGNVYAVLTPLKGLTITSRFNLNLTYQNYHTWNPTYYYTAERNNSATKVIDNNDLWKDWMFENFASYNHKFGDHDLTLLLGMSSEKATHRITNAQGGPMIMENPAYAQLDFISSQKNDQVNGRIYDNRKVSYFSRLSYNYKDKYLLEGSLRRDGAGLSQLPKSGRWGIFPAVSGGWVISNEDFFPKSFVTSAKLRASWGQNGSLSNLGNYSYASLISSTSNGYALTYPMADGSFGTVFEPSQLENPNLRWETSVQTDVGLDLRAFRDRLTFTMDYYNKKTTDLITQNTPALEAGNAASPINAGDVTNKGFEFELGYRNKIHDFNYGIHLNMSTLKNEVTYLNPTLDRLYGAQVGPGWTATAVQKGEPLWFFYGYKTKGIDPKTGDPIFLDKSGQPTNNVTEADKQYIGSAIPSLYYGGSLDASYKNFDFNVNFQGTSGNDVLMGWIRNDRPTINRPEYFFKNRWTADNTTATEPRAGTDPKAWNSDLLVFNGAFMRIKQIQLGYNLPKSLMQNLHMKSARFYVSLDDFFTFTNYIGMDPEAGTNNNNNNNIGIDRGTYPTARKVMFGTSISF</sequence>
<evidence type="ECO:0000256" key="1">
    <source>
        <dbReference type="ARBA" id="ARBA00004571"/>
    </source>
</evidence>
<dbReference type="InterPro" id="IPR036942">
    <property type="entry name" value="Beta-barrel_TonB_sf"/>
</dbReference>
<proteinExistence type="inferred from homology"/>
<keyword evidence="8 10" id="KW-0472">Membrane</keyword>
<keyword evidence="5 10" id="KW-0812">Transmembrane</keyword>
<evidence type="ECO:0000256" key="6">
    <source>
        <dbReference type="ARBA" id="ARBA00023004"/>
    </source>
</evidence>
<reference evidence="15 16" key="1">
    <citation type="submission" date="2018-03" db="EMBL/GenBank/DDBJ databases">
        <title>Genomic Encyclopedia of Archaeal and Bacterial Type Strains, Phase II (KMG-II): from individual species to whole genera.</title>
        <authorList>
            <person name="Goeker M."/>
        </authorList>
    </citation>
    <scope>NUCLEOTIDE SEQUENCE [LARGE SCALE GENOMIC DNA]</scope>
    <source>
        <strain evidence="15 16">DSM 27267</strain>
    </source>
</reference>
<dbReference type="InterPro" id="IPR008969">
    <property type="entry name" value="CarboxyPept-like_regulatory"/>
</dbReference>
<evidence type="ECO:0000256" key="5">
    <source>
        <dbReference type="ARBA" id="ARBA00022692"/>
    </source>
</evidence>
<comment type="subcellular location">
    <subcellularLocation>
        <location evidence="1 10">Cell outer membrane</location>
        <topology evidence="1 10">Multi-pass membrane protein</topology>
    </subcellularLocation>
</comment>
<evidence type="ECO:0000256" key="4">
    <source>
        <dbReference type="ARBA" id="ARBA00022496"/>
    </source>
</evidence>
<dbReference type="InterPro" id="IPR023997">
    <property type="entry name" value="TonB-dep_OMP_SusC/RagA_CS"/>
</dbReference>
<dbReference type="NCBIfam" id="TIGR04056">
    <property type="entry name" value="OMP_RagA_SusC"/>
    <property type="match status" value="1"/>
</dbReference>
<dbReference type="Proteomes" id="UP000396862">
    <property type="component" value="Unassembled WGS sequence"/>
</dbReference>
<dbReference type="GO" id="GO:0006826">
    <property type="term" value="P:iron ion transport"/>
    <property type="evidence" value="ECO:0007669"/>
    <property type="project" value="UniProtKB-KW"/>
</dbReference>
<evidence type="ECO:0000256" key="11">
    <source>
        <dbReference type="RuleBase" id="RU003357"/>
    </source>
</evidence>
<dbReference type="Gene3D" id="2.40.170.20">
    <property type="entry name" value="TonB-dependent receptor, beta-barrel domain"/>
    <property type="match status" value="1"/>
</dbReference>
<dbReference type="Pfam" id="PF00593">
    <property type="entry name" value="TonB_dep_Rec_b-barrel"/>
    <property type="match status" value="1"/>
</dbReference>
<dbReference type="Pfam" id="PF07660">
    <property type="entry name" value="STN"/>
    <property type="match status" value="1"/>
</dbReference>
<dbReference type="Gene3D" id="2.170.130.10">
    <property type="entry name" value="TonB-dependent receptor, plug domain"/>
    <property type="match status" value="1"/>
</dbReference>
<feature type="domain" description="Secretin/TonB short N-terminal" evidence="13">
    <location>
        <begin position="72"/>
        <end position="123"/>
    </location>
</feature>
<reference evidence="14 17" key="2">
    <citation type="submission" date="2019-10" db="EMBL/GenBank/DDBJ databases">
        <title>Prolixibacter strains distinguished by the presence of nitrate reductase genes were adept at nitrate-dependent anaerobic corrosion of metallic iron and carbon steel.</title>
        <authorList>
            <person name="Iino T."/>
            <person name="Shono N."/>
            <person name="Ito K."/>
            <person name="Nakamura R."/>
            <person name="Sueoka K."/>
            <person name="Harayama S."/>
            <person name="Ohkuma M."/>
        </authorList>
    </citation>
    <scope>NUCLEOTIDE SEQUENCE [LARGE SCALE GENOMIC DNA]</scope>
    <source>
        <strain evidence="14 17">MIC1-1</strain>
    </source>
</reference>
<keyword evidence="4" id="KW-0406">Ion transport</keyword>
<evidence type="ECO:0000313" key="15">
    <source>
        <dbReference type="EMBL" id="PSK81240.1"/>
    </source>
</evidence>
<evidence type="ECO:0000259" key="13">
    <source>
        <dbReference type="SMART" id="SM00965"/>
    </source>
</evidence>
<keyword evidence="4" id="KW-0410">Iron transport</keyword>
<evidence type="ECO:0000256" key="9">
    <source>
        <dbReference type="ARBA" id="ARBA00023237"/>
    </source>
</evidence>